<protein>
    <submittedName>
        <fullName evidence="1">Uncharacterized protein</fullName>
    </submittedName>
</protein>
<dbReference type="AlphaFoldDB" id="A0A8S9K1I8"/>
<dbReference type="EMBL" id="QGKY02000246">
    <property type="protein sequence ID" value="KAF2587708.1"/>
    <property type="molecule type" value="Genomic_DNA"/>
</dbReference>
<gene>
    <name evidence="1" type="ORF">F2Q70_00034642</name>
</gene>
<comment type="caution">
    <text evidence="1">The sequence shown here is derived from an EMBL/GenBank/DDBJ whole genome shotgun (WGS) entry which is preliminary data.</text>
</comment>
<proteinExistence type="predicted"/>
<accession>A0A8S9K1I8</accession>
<organism evidence="1">
    <name type="scientific">Brassica cretica</name>
    <name type="common">Mustard</name>
    <dbReference type="NCBI Taxonomy" id="69181"/>
    <lineage>
        <taxon>Eukaryota</taxon>
        <taxon>Viridiplantae</taxon>
        <taxon>Streptophyta</taxon>
        <taxon>Embryophyta</taxon>
        <taxon>Tracheophyta</taxon>
        <taxon>Spermatophyta</taxon>
        <taxon>Magnoliopsida</taxon>
        <taxon>eudicotyledons</taxon>
        <taxon>Gunneridae</taxon>
        <taxon>Pentapetalae</taxon>
        <taxon>rosids</taxon>
        <taxon>malvids</taxon>
        <taxon>Brassicales</taxon>
        <taxon>Brassicaceae</taxon>
        <taxon>Brassiceae</taxon>
        <taxon>Brassica</taxon>
    </lineage>
</organism>
<reference evidence="1" key="1">
    <citation type="submission" date="2019-12" db="EMBL/GenBank/DDBJ databases">
        <title>Genome sequencing and annotation of Brassica cretica.</title>
        <authorList>
            <person name="Studholme D.J."/>
            <person name="Sarris P.F."/>
        </authorList>
    </citation>
    <scope>NUCLEOTIDE SEQUENCE</scope>
    <source>
        <strain evidence="1">PFS-102/07</strain>
        <tissue evidence="1">Leaf</tissue>
    </source>
</reference>
<name>A0A8S9K1I8_BRACR</name>
<sequence length="99" mass="11328">MSDVIASPIKPLLCSFQSSVDPFYQLIYLFSGVEIQLRLYYVWAWRTGVDRCGQAAVDRCVMVDVERWLLSDVDRLWSNSAGRVLNFGYVLLHLLHASS</sequence>
<evidence type="ECO:0000313" key="1">
    <source>
        <dbReference type="EMBL" id="KAF2587708.1"/>
    </source>
</evidence>